<dbReference type="Proteomes" id="UP000199532">
    <property type="component" value="Unassembled WGS sequence"/>
</dbReference>
<dbReference type="STRING" id="408657.SAMN04487995_4626"/>
<dbReference type="EMBL" id="FNXY01000007">
    <property type="protein sequence ID" value="SEJ42285.1"/>
    <property type="molecule type" value="Genomic_DNA"/>
</dbReference>
<keyword evidence="2" id="KW-1185">Reference proteome</keyword>
<reference evidence="1 2" key="1">
    <citation type="submission" date="2016-10" db="EMBL/GenBank/DDBJ databases">
        <authorList>
            <person name="de Groot N.N."/>
        </authorList>
    </citation>
    <scope>NUCLEOTIDE SEQUENCE [LARGE SCALE GENOMIC DNA]</scope>
    <source>
        <strain evidence="1 2">DSM 19938</strain>
    </source>
</reference>
<name>A0A1H6YZZ5_9BACT</name>
<gene>
    <name evidence="1" type="ORF">SAMN04487995_4626</name>
</gene>
<organism evidence="1 2">
    <name type="scientific">Dyadobacter koreensis</name>
    <dbReference type="NCBI Taxonomy" id="408657"/>
    <lineage>
        <taxon>Bacteria</taxon>
        <taxon>Pseudomonadati</taxon>
        <taxon>Bacteroidota</taxon>
        <taxon>Cytophagia</taxon>
        <taxon>Cytophagales</taxon>
        <taxon>Spirosomataceae</taxon>
        <taxon>Dyadobacter</taxon>
    </lineage>
</organism>
<evidence type="ECO:0000313" key="2">
    <source>
        <dbReference type="Proteomes" id="UP000199532"/>
    </source>
</evidence>
<evidence type="ECO:0000313" key="1">
    <source>
        <dbReference type="EMBL" id="SEJ42285.1"/>
    </source>
</evidence>
<dbReference type="AlphaFoldDB" id="A0A1H6YZZ5"/>
<proteinExistence type="predicted"/>
<accession>A0A1H6YZZ5</accession>
<sequence>MNSDNLSYNTFSLFVLVRNNIDYSKFQEISIFLMIAHPDFLKIKNCGVQPFEQHFLKYRNMIFDAIHKAVAADEKIVKCPECPF</sequence>
<protein>
    <submittedName>
        <fullName evidence="1">Uncharacterized protein</fullName>
    </submittedName>
</protein>